<evidence type="ECO:0000313" key="2">
    <source>
        <dbReference type="Proteomes" id="UP000450000"/>
    </source>
</evidence>
<keyword evidence="2" id="KW-1185">Reference proteome</keyword>
<proteinExistence type="predicted"/>
<dbReference type="RefSeq" id="WP_153459666.1">
    <property type="nucleotide sequence ID" value="NZ_WBOF01000001.1"/>
</dbReference>
<dbReference type="Proteomes" id="UP000450000">
    <property type="component" value="Unassembled WGS sequence"/>
</dbReference>
<dbReference type="EMBL" id="WBOF01000001">
    <property type="protein sequence ID" value="MQS10927.1"/>
    <property type="molecule type" value="Genomic_DNA"/>
</dbReference>
<dbReference type="AlphaFoldDB" id="A0A6N7KKQ8"/>
<name>A0A6N7KKQ8_9ACTN</name>
<comment type="caution">
    <text evidence="1">The sequence shown here is derived from an EMBL/GenBank/DDBJ whole genome shotgun (WGS) entry which is preliminary data.</text>
</comment>
<dbReference type="OrthoDB" id="4176998at2"/>
<protein>
    <recommendedName>
        <fullName evidence="3">Recombinase family protein</fullName>
    </recommendedName>
</protein>
<accession>A0A6N7KKQ8</accession>
<evidence type="ECO:0008006" key="3">
    <source>
        <dbReference type="Google" id="ProtNLM"/>
    </source>
</evidence>
<evidence type="ECO:0000313" key="1">
    <source>
        <dbReference type="EMBL" id="MQS10927.1"/>
    </source>
</evidence>
<organism evidence="1 2">
    <name type="scientific">Streptomyces kaniharaensis</name>
    <dbReference type="NCBI Taxonomy" id="212423"/>
    <lineage>
        <taxon>Bacteria</taxon>
        <taxon>Bacillati</taxon>
        <taxon>Actinomycetota</taxon>
        <taxon>Actinomycetes</taxon>
        <taxon>Kitasatosporales</taxon>
        <taxon>Streptomycetaceae</taxon>
        <taxon>Streptomyces</taxon>
    </lineage>
</organism>
<gene>
    <name evidence="1" type="ORF">F7Q99_01180</name>
</gene>
<sequence length="119" mass="13282">MPLNSRSSKPELSSSIQSFQAVIYLPRIGPTFPELEMRSCEDYALAFGWGISLTVVDDDMETPPDRRAKLQVALRRIKDKQASAILVPSKATISPIDGEYHEFARQVEKAGGFVQVTRQ</sequence>
<reference evidence="1 2" key="1">
    <citation type="submission" date="2019-09" db="EMBL/GenBank/DDBJ databases">
        <title>Genome Sequences of Streptomyces kaniharaensis ATCC 21070.</title>
        <authorList>
            <person name="Zhu W."/>
            <person name="De Crecy-Lagard V."/>
            <person name="Richards N.G."/>
        </authorList>
    </citation>
    <scope>NUCLEOTIDE SEQUENCE [LARGE SCALE GENOMIC DNA]</scope>
    <source>
        <strain evidence="1 2">SF-557</strain>
    </source>
</reference>